<evidence type="ECO:0000256" key="1">
    <source>
        <dbReference type="ARBA" id="ARBA00022448"/>
    </source>
</evidence>
<sequence>MIYSLYIFDRHCRCVYQHDCQRKQSGPLTPRTPRSSTFQFPLSALNSASSSVPPTNTTTVGMTSVIGGSVVGQSVNNNSGSVNSSVTVASTHQPSSVLSQQHPMGSQSGTVGTDSEEAKLVYGVVYSLRNLCGKLSKNKGSANFLAYRTSHYKLHHYRTLSGLRFVLLTDPAAEQQSELLHRIYSQCYVEYVIKNPLARVRGNVVDETGAVVVDDAAFPDEYEVECEKFRYVLNKFIRSLALYAS</sequence>
<feature type="compositionally biased region" description="Polar residues" evidence="7">
    <location>
        <begin position="89"/>
        <end position="112"/>
    </location>
</feature>
<dbReference type="Gene3D" id="3.30.450.70">
    <property type="match status" value="1"/>
</dbReference>
<gene>
    <name evidence="8" type="ORF">SYNPS1DRAFT_16508</name>
</gene>
<evidence type="ECO:0000256" key="5">
    <source>
        <dbReference type="ARBA" id="ARBA00038167"/>
    </source>
</evidence>
<protein>
    <recommendedName>
        <fullName evidence="6">Trafficking protein particle complex subunit</fullName>
    </recommendedName>
</protein>
<dbReference type="EMBL" id="KZ989993">
    <property type="protein sequence ID" value="RKP24872.1"/>
    <property type="molecule type" value="Genomic_DNA"/>
</dbReference>
<keyword evidence="2 6" id="KW-0256">Endoplasmic reticulum</keyword>
<reference evidence="9" key="1">
    <citation type="journal article" date="2018" name="Nat. Microbiol.">
        <title>Leveraging single-cell genomics to expand the fungal tree of life.</title>
        <authorList>
            <person name="Ahrendt S.R."/>
            <person name="Quandt C.A."/>
            <person name="Ciobanu D."/>
            <person name="Clum A."/>
            <person name="Salamov A."/>
            <person name="Andreopoulos B."/>
            <person name="Cheng J.F."/>
            <person name="Woyke T."/>
            <person name="Pelin A."/>
            <person name="Henrissat B."/>
            <person name="Reynolds N.K."/>
            <person name="Benny G.L."/>
            <person name="Smith M.E."/>
            <person name="James T.Y."/>
            <person name="Grigoriev I.V."/>
        </authorList>
    </citation>
    <scope>NUCLEOTIDE SEQUENCE [LARGE SCALE GENOMIC DNA]</scope>
    <source>
        <strain evidence="9">Benny S71-1</strain>
    </source>
</reference>
<dbReference type="GO" id="GO:0006888">
    <property type="term" value="P:endoplasmic reticulum to Golgi vesicle-mediated transport"/>
    <property type="evidence" value="ECO:0007669"/>
    <property type="project" value="UniProtKB-UniRule"/>
</dbReference>
<dbReference type="AlphaFoldDB" id="A0A4P9YZ56"/>
<evidence type="ECO:0000256" key="6">
    <source>
        <dbReference type="RuleBase" id="RU366065"/>
    </source>
</evidence>
<dbReference type="SUPFAM" id="SSF64356">
    <property type="entry name" value="SNARE-like"/>
    <property type="match status" value="1"/>
</dbReference>
<comment type="subcellular location">
    <subcellularLocation>
        <location evidence="6">Endoplasmic reticulum</location>
    </subcellularLocation>
    <subcellularLocation>
        <location evidence="6">Golgi apparatus</location>
        <location evidence="6">cis-Golgi network</location>
    </subcellularLocation>
</comment>
<evidence type="ECO:0000256" key="3">
    <source>
        <dbReference type="ARBA" id="ARBA00022892"/>
    </source>
</evidence>
<keyword evidence="3 6" id="KW-0931">ER-Golgi transport</keyword>
<evidence type="ECO:0000256" key="7">
    <source>
        <dbReference type="SAM" id="MobiDB-lite"/>
    </source>
</evidence>
<dbReference type="InterPro" id="IPR011012">
    <property type="entry name" value="Longin-like_dom_sf"/>
</dbReference>
<keyword evidence="9" id="KW-1185">Reference proteome</keyword>
<proteinExistence type="inferred from homology"/>
<accession>A0A4P9YZ56</accession>
<dbReference type="PANTHER" id="PTHR23249:SF16">
    <property type="entry name" value="TRAFFICKING PROTEIN PARTICLE COMPLEX SUBUNIT 1"/>
    <property type="match status" value="1"/>
</dbReference>
<dbReference type="OrthoDB" id="3364529at2759"/>
<dbReference type="PANTHER" id="PTHR23249">
    <property type="entry name" value="TRAFFICKING PROTEIN PARTICLE COMPLEX SUBUNIT"/>
    <property type="match status" value="1"/>
</dbReference>
<evidence type="ECO:0000256" key="2">
    <source>
        <dbReference type="ARBA" id="ARBA00022824"/>
    </source>
</evidence>
<evidence type="ECO:0000256" key="4">
    <source>
        <dbReference type="ARBA" id="ARBA00023034"/>
    </source>
</evidence>
<keyword evidence="1 6" id="KW-0813">Transport</keyword>
<keyword evidence="4 6" id="KW-0333">Golgi apparatus</keyword>
<dbReference type="GO" id="GO:0005794">
    <property type="term" value="C:Golgi apparatus"/>
    <property type="evidence" value="ECO:0007669"/>
    <property type="project" value="UniProtKB-SubCell"/>
</dbReference>
<dbReference type="SMART" id="SM01399">
    <property type="entry name" value="Sybindin"/>
    <property type="match status" value="1"/>
</dbReference>
<comment type="similarity">
    <text evidence="5">Belongs to the TRAPP small subunits family. BET5 subfamily.</text>
</comment>
<name>A0A4P9YZ56_9FUNG</name>
<dbReference type="InterPro" id="IPR007233">
    <property type="entry name" value="TRAPPC"/>
</dbReference>
<dbReference type="Proteomes" id="UP000278143">
    <property type="component" value="Unassembled WGS sequence"/>
</dbReference>
<organism evidence="8 9">
    <name type="scientific">Syncephalis pseudoplumigaleata</name>
    <dbReference type="NCBI Taxonomy" id="1712513"/>
    <lineage>
        <taxon>Eukaryota</taxon>
        <taxon>Fungi</taxon>
        <taxon>Fungi incertae sedis</taxon>
        <taxon>Zoopagomycota</taxon>
        <taxon>Zoopagomycotina</taxon>
        <taxon>Zoopagomycetes</taxon>
        <taxon>Zoopagales</taxon>
        <taxon>Piptocephalidaceae</taxon>
        <taxon>Syncephalis</taxon>
    </lineage>
</organism>
<dbReference type="GO" id="GO:0030008">
    <property type="term" value="C:TRAPP complex"/>
    <property type="evidence" value="ECO:0007669"/>
    <property type="project" value="UniProtKB-UniRule"/>
</dbReference>
<feature type="region of interest" description="Disordered" evidence="7">
    <location>
        <begin position="81"/>
        <end position="112"/>
    </location>
</feature>
<evidence type="ECO:0000313" key="8">
    <source>
        <dbReference type="EMBL" id="RKP24872.1"/>
    </source>
</evidence>
<evidence type="ECO:0000313" key="9">
    <source>
        <dbReference type="Proteomes" id="UP000278143"/>
    </source>
</evidence>
<dbReference type="Pfam" id="PF04099">
    <property type="entry name" value="Sybindin"/>
    <property type="match status" value="1"/>
</dbReference>
<comment type="subunit">
    <text evidence="6">Part of the multisubunit transport protein particle (TRAPP) complex.</text>
</comment>
<dbReference type="GO" id="GO:0005783">
    <property type="term" value="C:endoplasmic reticulum"/>
    <property type="evidence" value="ECO:0007669"/>
    <property type="project" value="UniProtKB-SubCell"/>
</dbReference>